<feature type="domain" description="Ribosomal RNA adenine methylase transferase N-terminal" evidence="5">
    <location>
        <begin position="1"/>
        <end position="133"/>
    </location>
</feature>
<dbReference type="SUPFAM" id="SSF53335">
    <property type="entry name" value="S-adenosyl-L-methionine-dependent methyltransferases"/>
    <property type="match status" value="1"/>
</dbReference>
<sequence length="230" mass="25178">MLEEAGALHPGARVLEIGPGAGQATRELLNRGAEVIAVEMGANFAARLRAELAGHRLTVVEGDFDSLTGMREDFRLAVCAASLHWLDSATAIPRIAALLRPGGWFAAWWTIYGDPTRPSVFRESLDGVLRRHRPAGGLKGAREPLDHDAWIEELSTAGVFDDIRAEIIRWAAVMSAEQTARLYGTFAVVRELPESRREALLRDIAQVVDDLGGHVVEHFLTPVYLARKAP</sequence>
<keyword evidence="2" id="KW-0808">Transferase</keyword>
<keyword evidence="4" id="KW-0694">RNA-binding</keyword>
<accession>A0ABV0AMU6</accession>
<evidence type="ECO:0000313" key="6">
    <source>
        <dbReference type="EMBL" id="MEN3535201.1"/>
    </source>
</evidence>
<dbReference type="Proteomes" id="UP001447516">
    <property type="component" value="Unassembled WGS sequence"/>
</dbReference>
<evidence type="ECO:0000256" key="2">
    <source>
        <dbReference type="ARBA" id="ARBA00022679"/>
    </source>
</evidence>
<dbReference type="CDD" id="cd02440">
    <property type="entry name" value="AdoMet_MTases"/>
    <property type="match status" value="1"/>
</dbReference>
<evidence type="ECO:0000313" key="7">
    <source>
        <dbReference type="Proteomes" id="UP001447516"/>
    </source>
</evidence>
<evidence type="ECO:0000256" key="1">
    <source>
        <dbReference type="ARBA" id="ARBA00022603"/>
    </source>
</evidence>
<dbReference type="GO" id="GO:0032259">
    <property type="term" value="P:methylation"/>
    <property type="evidence" value="ECO:0007669"/>
    <property type="project" value="UniProtKB-KW"/>
</dbReference>
<gene>
    <name evidence="6" type="ORF">AAH991_08845</name>
</gene>
<keyword evidence="3" id="KW-0949">S-adenosyl-L-methionine</keyword>
<evidence type="ECO:0000256" key="3">
    <source>
        <dbReference type="ARBA" id="ARBA00022691"/>
    </source>
</evidence>
<dbReference type="RefSeq" id="WP_346225263.1">
    <property type="nucleotide sequence ID" value="NZ_JBDJAW010000005.1"/>
</dbReference>
<dbReference type="InterPro" id="IPR001737">
    <property type="entry name" value="KsgA/Erm"/>
</dbReference>
<keyword evidence="7" id="KW-1185">Reference proteome</keyword>
<dbReference type="InterPro" id="IPR041698">
    <property type="entry name" value="Methyltransf_25"/>
</dbReference>
<dbReference type="InterPro" id="IPR029063">
    <property type="entry name" value="SAM-dependent_MTases_sf"/>
</dbReference>
<comment type="caution">
    <text evidence="6">The sequence shown here is derived from an EMBL/GenBank/DDBJ whole genome shotgun (WGS) entry which is preliminary data.</text>
</comment>
<proteinExistence type="predicted"/>
<evidence type="ECO:0000256" key="4">
    <source>
        <dbReference type="ARBA" id="ARBA00022884"/>
    </source>
</evidence>
<dbReference type="SMART" id="SM00650">
    <property type="entry name" value="rADc"/>
    <property type="match status" value="1"/>
</dbReference>
<protein>
    <submittedName>
        <fullName evidence="6">Class I SAM-dependent methyltransferase</fullName>
    </submittedName>
</protein>
<keyword evidence="1 6" id="KW-0489">Methyltransferase</keyword>
<dbReference type="GO" id="GO:0008168">
    <property type="term" value="F:methyltransferase activity"/>
    <property type="evidence" value="ECO:0007669"/>
    <property type="project" value="UniProtKB-KW"/>
</dbReference>
<dbReference type="Gene3D" id="3.40.50.150">
    <property type="entry name" value="Vaccinia Virus protein VP39"/>
    <property type="match status" value="1"/>
</dbReference>
<dbReference type="PANTHER" id="PTHR11727">
    <property type="entry name" value="DIMETHYLADENOSINE TRANSFERASE"/>
    <property type="match status" value="1"/>
</dbReference>
<dbReference type="Pfam" id="PF13649">
    <property type="entry name" value="Methyltransf_25"/>
    <property type="match status" value="1"/>
</dbReference>
<dbReference type="EMBL" id="JBDJAW010000005">
    <property type="protein sequence ID" value="MEN3535201.1"/>
    <property type="molecule type" value="Genomic_DNA"/>
</dbReference>
<dbReference type="InterPro" id="IPR020598">
    <property type="entry name" value="rRNA_Ade_methylase_Trfase_N"/>
</dbReference>
<organism evidence="6 7">
    <name type="scientific">Microbispora maris</name>
    <dbReference type="NCBI Taxonomy" id="3144104"/>
    <lineage>
        <taxon>Bacteria</taxon>
        <taxon>Bacillati</taxon>
        <taxon>Actinomycetota</taxon>
        <taxon>Actinomycetes</taxon>
        <taxon>Streptosporangiales</taxon>
        <taxon>Streptosporangiaceae</taxon>
        <taxon>Microbispora</taxon>
    </lineage>
</organism>
<reference evidence="6 7" key="1">
    <citation type="submission" date="2024-05" db="EMBL/GenBank/DDBJ databases">
        <title>Microbispora sp.ZYX-F-249.</title>
        <authorList>
            <person name="Xie H."/>
        </authorList>
    </citation>
    <scope>NUCLEOTIDE SEQUENCE [LARGE SCALE GENOMIC DNA]</scope>
    <source>
        <strain evidence="6 7">ZYX-F-249</strain>
    </source>
</reference>
<name>A0ABV0AMU6_9ACTN</name>
<evidence type="ECO:0000259" key="5">
    <source>
        <dbReference type="SMART" id="SM00650"/>
    </source>
</evidence>
<dbReference type="PANTHER" id="PTHR11727:SF7">
    <property type="entry name" value="DIMETHYLADENOSINE TRANSFERASE-RELATED"/>
    <property type="match status" value="1"/>
</dbReference>